<dbReference type="PANTHER" id="PTHR10165">
    <property type="entry name" value="LIPID PHOSPHATE PHOSPHATASE"/>
    <property type="match status" value="1"/>
</dbReference>
<evidence type="ECO:0000313" key="10">
    <source>
        <dbReference type="Proteomes" id="UP000799537"/>
    </source>
</evidence>
<keyword evidence="10" id="KW-1185">Reference proteome</keyword>
<dbReference type="EMBL" id="ML993622">
    <property type="protein sequence ID" value="KAF2161046.1"/>
    <property type="molecule type" value="Genomic_DNA"/>
</dbReference>
<dbReference type="SUPFAM" id="SSF48317">
    <property type="entry name" value="Acid phosphatase/Vanadium-dependent haloperoxidase"/>
    <property type="match status" value="1"/>
</dbReference>
<evidence type="ECO:0000256" key="3">
    <source>
        <dbReference type="ARBA" id="ARBA00022692"/>
    </source>
</evidence>
<evidence type="ECO:0000256" key="6">
    <source>
        <dbReference type="SAM" id="MobiDB-lite"/>
    </source>
</evidence>
<name>A0A6A6C6N6_ZASCE</name>
<protein>
    <recommendedName>
        <fullName evidence="8">Phosphatidic acid phosphatase type 2/haloperoxidase domain-containing protein</fullName>
    </recommendedName>
</protein>
<feature type="transmembrane region" description="Helical" evidence="7">
    <location>
        <begin position="98"/>
        <end position="120"/>
    </location>
</feature>
<feature type="transmembrane region" description="Helical" evidence="7">
    <location>
        <begin position="132"/>
        <end position="155"/>
    </location>
</feature>
<feature type="compositionally biased region" description="Basic and acidic residues" evidence="6">
    <location>
        <begin position="345"/>
        <end position="360"/>
    </location>
</feature>
<dbReference type="InterPro" id="IPR000326">
    <property type="entry name" value="PAP2/HPO"/>
</dbReference>
<dbReference type="OrthoDB" id="10030083at2759"/>
<feature type="transmembrane region" description="Helical" evidence="7">
    <location>
        <begin position="263"/>
        <end position="284"/>
    </location>
</feature>
<dbReference type="Gene3D" id="1.20.144.10">
    <property type="entry name" value="Phosphatidic acid phosphatase type 2/haloperoxidase"/>
    <property type="match status" value="1"/>
</dbReference>
<dbReference type="Proteomes" id="UP000799537">
    <property type="component" value="Unassembled WGS sequence"/>
</dbReference>
<evidence type="ECO:0000256" key="4">
    <source>
        <dbReference type="ARBA" id="ARBA00022989"/>
    </source>
</evidence>
<sequence length="373" mass="42106">MAMRLFKRRTNKPPTAGPEDRDVAEKKRRFNFSGSKILRDVWEWFKETWPDHFLLIEAALTTFAIYRAPPVARRTFQINYFNGVPIPPAGFDHQYRPYILNSFVSGAIALAAPILVFILMQIRVRSLRDLGNAIFGVQFSLATSALMHVVIASVVGGLRPNFYDVCKPKGKEEHGEGWEMEVLDRDACTGEDRMVDYAFSSFPSGHSTAAFAGFVFLFLYLNAKFKTFSNYRPPYWALVATWAPILAAIVIAGQCIVDHSHHWYDVLAGAFLGTLMAFSAYRMVYASIWDFRFNHIPLARFAPFQYDTESDSVKYDNLGKAMWTKDAGWGSKTERPWDGAPYDRAGADSRRGHSGHEHEAPSQVPVPDAGHMA</sequence>
<dbReference type="CDD" id="cd03390">
    <property type="entry name" value="PAP2_containing_1_like"/>
    <property type="match status" value="1"/>
</dbReference>
<evidence type="ECO:0000259" key="8">
    <source>
        <dbReference type="SMART" id="SM00014"/>
    </source>
</evidence>
<feature type="compositionally biased region" description="Basic residues" evidence="6">
    <location>
        <begin position="1"/>
        <end position="11"/>
    </location>
</feature>
<evidence type="ECO:0000256" key="1">
    <source>
        <dbReference type="ARBA" id="ARBA00004141"/>
    </source>
</evidence>
<feature type="domain" description="Phosphatidic acid phosphatase type 2/haloperoxidase" evidence="8">
    <location>
        <begin position="134"/>
        <end position="281"/>
    </location>
</feature>
<feature type="transmembrane region" description="Helical" evidence="7">
    <location>
        <begin position="235"/>
        <end position="257"/>
    </location>
</feature>
<dbReference type="InterPro" id="IPR036938">
    <property type="entry name" value="PAP2/HPO_sf"/>
</dbReference>
<gene>
    <name evidence="9" type="ORF">M409DRAFT_70106</name>
</gene>
<reference evidence="9" key="1">
    <citation type="journal article" date="2020" name="Stud. Mycol.">
        <title>101 Dothideomycetes genomes: a test case for predicting lifestyles and emergence of pathogens.</title>
        <authorList>
            <person name="Haridas S."/>
            <person name="Albert R."/>
            <person name="Binder M."/>
            <person name="Bloem J."/>
            <person name="Labutti K."/>
            <person name="Salamov A."/>
            <person name="Andreopoulos B."/>
            <person name="Baker S."/>
            <person name="Barry K."/>
            <person name="Bills G."/>
            <person name="Bluhm B."/>
            <person name="Cannon C."/>
            <person name="Castanera R."/>
            <person name="Culley D."/>
            <person name="Daum C."/>
            <person name="Ezra D."/>
            <person name="Gonzalez J."/>
            <person name="Henrissat B."/>
            <person name="Kuo A."/>
            <person name="Liang C."/>
            <person name="Lipzen A."/>
            <person name="Lutzoni F."/>
            <person name="Magnuson J."/>
            <person name="Mondo S."/>
            <person name="Nolan M."/>
            <person name="Ohm R."/>
            <person name="Pangilinan J."/>
            <person name="Park H.-J."/>
            <person name="Ramirez L."/>
            <person name="Alfaro M."/>
            <person name="Sun H."/>
            <person name="Tritt A."/>
            <person name="Yoshinaga Y."/>
            <person name="Zwiers L.-H."/>
            <person name="Turgeon B."/>
            <person name="Goodwin S."/>
            <person name="Spatafora J."/>
            <person name="Crous P."/>
            <person name="Grigoriev I."/>
        </authorList>
    </citation>
    <scope>NUCLEOTIDE SEQUENCE</scope>
    <source>
        <strain evidence="9">ATCC 36951</strain>
    </source>
</reference>
<keyword evidence="4 7" id="KW-1133">Transmembrane helix</keyword>
<dbReference type="InterPro" id="IPR043216">
    <property type="entry name" value="PAP-like"/>
</dbReference>
<keyword evidence="3 7" id="KW-0812">Transmembrane</keyword>
<evidence type="ECO:0000256" key="2">
    <source>
        <dbReference type="ARBA" id="ARBA00008816"/>
    </source>
</evidence>
<dbReference type="RefSeq" id="XP_033661935.1">
    <property type="nucleotide sequence ID" value="XM_033818575.1"/>
</dbReference>
<dbReference type="GeneID" id="54571847"/>
<keyword evidence="5 7" id="KW-0472">Membrane</keyword>
<dbReference type="GO" id="GO:0006644">
    <property type="term" value="P:phospholipid metabolic process"/>
    <property type="evidence" value="ECO:0007669"/>
    <property type="project" value="InterPro"/>
</dbReference>
<comment type="similarity">
    <text evidence="2">Belongs to the PA-phosphatase related phosphoesterase family.</text>
</comment>
<feature type="region of interest" description="Disordered" evidence="6">
    <location>
        <begin position="1"/>
        <end position="23"/>
    </location>
</feature>
<dbReference type="Pfam" id="PF01569">
    <property type="entry name" value="PAP2"/>
    <property type="match status" value="1"/>
</dbReference>
<dbReference type="AlphaFoldDB" id="A0A6A6C6N6"/>
<dbReference type="PANTHER" id="PTHR10165:SF84">
    <property type="entry name" value="PHOSPHATIDIC ACID PHOSPHATASE BETA"/>
    <property type="match status" value="1"/>
</dbReference>
<dbReference type="SMART" id="SM00014">
    <property type="entry name" value="acidPPc"/>
    <property type="match status" value="1"/>
</dbReference>
<evidence type="ECO:0000256" key="7">
    <source>
        <dbReference type="SAM" id="Phobius"/>
    </source>
</evidence>
<dbReference type="GO" id="GO:0008195">
    <property type="term" value="F:phosphatidate phosphatase activity"/>
    <property type="evidence" value="ECO:0007669"/>
    <property type="project" value="TreeGrafter"/>
</dbReference>
<evidence type="ECO:0000313" key="9">
    <source>
        <dbReference type="EMBL" id="KAF2161046.1"/>
    </source>
</evidence>
<organism evidence="9 10">
    <name type="scientific">Zasmidium cellare ATCC 36951</name>
    <dbReference type="NCBI Taxonomy" id="1080233"/>
    <lineage>
        <taxon>Eukaryota</taxon>
        <taxon>Fungi</taxon>
        <taxon>Dikarya</taxon>
        <taxon>Ascomycota</taxon>
        <taxon>Pezizomycotina</taxon>
        <taxon>Dothideomycetes</taxon>
        <taxon>Dothideomycetidae</taxon>
        <taxon>Mycosphaerellales</taxon>
        <taxon>Mycosphaerellaceae</taxon>
        <taxon>Zasmidium</taxon>
    </lineage>
</organism>
<feature type="region of interest" description="Disordered" evidence="6">
    <location>
        <begin position="334"/>
        <end position="373"/>
    </location>
</feature>
<dbReference type="GO" id="GO:0046839">
    <property type="term" value="P:phospholipid dephosphorylation"/>
    <property type="evidence" value="ECO:0007669"/>
    <property type="project" value="TreeGrafter"/>
</dbReference>
<evidence type="ECO:0000256" key="5">
    <source>
        <dbReference type="ARBA" id="ARBA00023136"/>
    </source>
</evidence>
<feature type="transmembrane region" description="Helical" evidence="7">
    <location>
        <begin position="204"/>
        <end position="223"/>
    </location>
</feature>
<accession>A0A6A6C6N6</accession>
<proteinExistence type="inferred from homology"/>
<comment type="subcellular location">
    <subcellularLocation>
        <location evidence="1">Membrane</location>
        <topology evidence="1">Multi-pass membrane protein</topology>
    </subcellularLocation>
</comment>
<dbReference type="GO" id="GO:0016020">
    <property type="term" value="C:membrane"/>
    <property type="evidence" value="ECO:0007669"/>
    <property type="project" value="UniProtKB-SubCell"/>
</dbReference>